<feature type="transmembrane region" description="Helical" evidence="7">
    <location>
        <begin position="240"/>
        <end position="261"/>
    </location>
</feature>
<dbReference type="AlphaFoldDB" id="A0A4D7QWH2"/>
<feature type="transmembrane region" description="Helical" evidence="7">
    <location>
        <begin position="27"/>
        <end position="49"/>
    </location>
</feature>
<dbReference type="NCBIfam" id="TIGR00711">
    <property type="entry name" value="efflux_EmrB"/>
    <property type="match status" value="1"/>
</dbReference>
<evidence type="ECO:0000313" key="9">
    <source>
        <dbReference type="EMBL" id="QCK88262.1"/>
    </source>
</evidence>
<dbReference type="PANTHER" id="PTHR23501">
    <property type="entry name" value="MAJOR FACILITATOR SUPERFAMILY"/>
    <property type="match status" value="1"/>
</dbReference>
<gene>
    <name evidence="9" type="ORF">E8L99_22120</name>
</gene>
<accession>A0A4D7QWH2</accession>
<proteinExistence type="predicted"/>
<comment type="subcellular location">
    <subcellularLocation>
        <location evidence="1">Cell membrane</location>
        <topology evidence="1">Multi-pass membrane protein</topology>
    </subcellularLocation>
</comment>
<reference evidence="9 10" key="1">
    <citation type="submission" date="2019-04" db="EMBL/GenBank/DDBJ databases">
        <title>Phreatobacter aquaticus sp. nov.</title>
        <authorList>
            <person name="Choi A."/>
            <person name="Baek K."/>
        </authorList>
    </citation>
    <scope>NUCLEOTIDE SEQUENCE [LARGE SCALE GENOMIC DNA]</scope>
    <source>
        <strain evidence="9 10">NMCR1094</strain>
    </source>
</reference>
<organism evidence="9 10">
    <name type="scientific">Phreatobacter aquaticus</name>
    <dbReference type="NCBI Taxonomy" id="2570229"/>
    <lineage>
        <taxon>Bacteria</taxon>
        <taxon>Pseudomonadati</taxon>
        <taxon>Pseudomonadota</taxon>
        <taxon>Alphaproteobacteria</taxon>
        <taxon>Hyphomicrobiales</taxon>
        <taxon>Phreatobacteraceae</taxon>
        <taxon>Phreatobacter</taxon>
    </lineage>
</organism>
<feature type="transmembrane region" description="Helical" evidence="7">
    <location>
        <begin position="478"/>
        <end position="501"/>
    </location>
</feature>
<dbReference type="Gene3D" id="1.20.1250.20">
    <property type="entry name" value="MFS general substrate transporter like domains"/>
    <property type="match status" value="1"/>
</dbReference>
<protein>
    <submittedName>
        <fullName evidence="9">MFS transporter</fullName>
    </submittedName>
</protein>
<dbReference type="InterPro" id="IPR011701">
    <property type="entry name" value="MFS"/>
</dbReference>
<dbReference type="PRINTS" id="PR01036">
    <property type="entry name" value="TCRTETB"/>
</dbReference>
<dbReference type="OrthoDB" id="9771737at2"/>
<feature type="transmembrane region" description="Helical" evidence="7">
    <location>
        <begin position="347"/>
        <end position="366"/>
    </location>
</feature>
<keyword evidence="2" id="KW-0813">Transport</keyword>
<evidence type="ECO:0000256" key="1">
    <source>
        <dbReference type="ARBA" id="ARBA00004651"/>
    </source>
</evidence>
<feature type="transmembrane region" description="Helical" evidence="7">
    <location>
        <begin position="409"/>
        <end position="433"/>
    </location>
</feature>
<dbReference type="InterPro" id="IPR020846">
    <property type="entry name" value="MFS_dom"/>
</dbReference>
<evidence type="ECO:0000313" key="10">
    <source>
        <dbReference type="Proteomes" id="UP000298588"/>
    </source>
</evidence>
<dbReference type="InterPro" id="IPR004638">
    <property type="entry name" value="EmrB-like"/>
</dbReference>
<keyword evidence="4 7" id="KW-0812">Transmembrane</keyword>
<evidence type="ECO:0000256" key="6">
    <source>
        <dbReference type="ARBA" id="ARBA00023136"/>
    </source>
</evidence>
<feature type="transmembrane region" description="Helical" evidence="7">
    <location>
        <begin position="281"/>
        <end position="302"/>
    </location>
</feature>
<dbReference type="SUPFAM" id="SSF103473">
    <property type="entry name" value="MFS general substrate transporter"/>
    <property type="match status" value="1"/>
</dbReference>
<feature type="transmembrane region" description="Helical" evidence="7">
    <location>
        <begin position="212"/>
        <end position="234"/>
    </location>
</feature>
<dbReference type="KEGG" id="paqt:E8L99_22120"/>
<name>A0A4D7QWH2_9HYPH</name>
<feature type="transmembrane region" description="Helical" evidence="7">
    <location>
        <begin position="92"/>
        <end position="111"/>
    </location>
</feature>
<dbReference type="GO" id="GO:0022857">
    <property type="term" value="F:transmembrane transporter activity"/>
    <property type="evidence" value="ECO:0007669"/>
    <property type="project" value="InterPro"/>
</dbReference>
<evidence type="ECO:0000256" key="3">
    <source>
        <dbReference type="ARBA" id="ARBA00022475"/>
    </source>
</evidence>
<feature type="transmembrane region" description="Helical" evidence="7">
    <location>
        <begin position="117"/>
        <end position="138"/>
    </location>
</feature>
<evidence type="ECO:0000259" key="8">
    <source>
        <dbReference type="PROSITE" id="PS50850"/>
    </source>
</evidence>
<feature type="transmembrane region" description="Helical" evidence="7">
    <location>
        <begin position="61"/>
        <end position="80"/>
    </location>
</feature>
<feature type="transmembrane region" description="Helical" evidence="7">
    <location>
        <begin position="314"/>
        <end position="335"/>
    </location>
</feature>
<dbReference type="InterPro" id="IPR036259">
    <property type="entry name" value="MFS_trans_sf"/>
</dbReference>
<dbReference type="Gene3D" id="1.20.1720.10">
    <property type="entry name" value="Multidrug resistance protein D"/>
    <property type="match status" value="1"/>
</dbReference>
<dbReference type="PANTHER" id="PTHR23501:SF197">
    <property type="entry name" value="COMD"/>
    <property type="match status" value="1"/>
</dbReference>
<keyword evidence="6 7" id="KW-0472">Membrane</keyword>
<feature type="transmembrane region" description="Helical" evidence="7">
    <location>
        <begin position="180"/>
        <end position="200"/>
    </location>
</feature>
<dbReference type="GO" id="GO:0005886">
    <property type="term" value="C:plasma membrane"/>
    <property type="evidence" value="ECO:0007669"/>
    <property type="project" value="UniProtKB-SubCell"/>
</dbReference>
<dbReference type="Pfam" id="PF07690">
    <property type="entry name" value="MFS_1"/>
    <property type="match status" value="1"/>
</dbReference>
<sequence length="522" mass="54632">MQASDTQGTATPQADQPQFTHQQILRVLSGILLCIFLGAIDQTVVIPAVPAIAADLSGFSHLAWIISAYLLTSTAMTPIFGKLSDIYGPRKLLLIALVIFAVASACCALAGSLGQLIIARAFQGVGGAGLMAMAQVAIANVVSPRERGRYQVYMASTWAVACVAGPILGGWVTEALSWRWIFWVNLPLAAIAMVLCDRSLKVLKPRAVSARIDWIGALLLTATISVWLLVLSWGGVEVPWLSTTILALVATGVGLIALLVFQERRAADPLLPPRLFANSVFVRGVLIAFFGALGLFAASFLLPLFFQLVWGLDAATSGILLVPFLGFSCVGAYCAGTLARRRGKMKAIMVAGLCGCVLGFLMLAVLDSSTPRIVMIAYQVVLGFCIGMIMPSSLVCVQNAADRRDVGSATGSVLFLRTMGGAFGSTLVGALLANGFATRLMDLGIAARIDLGEVRHAGGAIAGVPAAMMPQVQVALAGAFHMAFFACAVLMAVAVVVALGIRDLPLRTAPANEPAEPAALAH</sequence>
<evidence type="ECO:0000256" key="7">
    <source>
        <dbReference type="SAM" id="Phobius"/>
    </source>
</evidence>
<feature type="transmembrane region" description="Helical" evidence="7">
    <location>
        <begin position="372"/>
        <end position="397"/>
    </location>
</feature>
<keyword evidence="3" id="KW-1003">Cell membrane</keyword>
<dbReference type="Proteomes" id="UP000298588">
    <property type="component" value="Chromosome"/>
</dbReference>
<evidence type="ECO:0000256" key="5">
    <source>
        <dbReference type="ARBA" id="ARBA00022989"/>
    </source>
</evidence>
<dbReference type="PROSITE" id="PS50850">
    <property type="entry name" value="MFS"/>
    <property type="match status" value="1"/>
</dbReference>
<feature type="transmembrane region" description="Helical" evidence="7">
    <location>
        <begin position="150"/>
        <end position="168"/>
    </location>
</feature>
<keyword evidence="10" id="KW-1185">Reference proteome</keyword>
<dbReference type="RefSeq" id="WP_137101590.1">
    <property type="nucleotide sequence ID" value="NZ_CP039865.1"/>
</dbReference>
<keyword evidence="5 7" id="KW-1133">Transmembrane helix</keyword>
<evidence type="ECO:0000256" key="4">
    <source>
        <dbReference type="ARBA" id="ARBA00022692"/>
    </source>
</evidence>
<evidence type="ECO:0000256" key="2">
    <source>
        <dbReference type="ARBA" id="ARBA00022448"/>
    </source>
</evidence>
<feature type="domain" description="Major facilitator superfamily (MFS) profile" evidence="8">
    <location>
        <begin position="27"/>
        <end position="506"/>
    </location>
</feature>
<dbReference type="EMBL" id="CP039865">
    <property type="protein sequence ID" value="QCK88262.1"/>
    <property type="molecule type" value="Genomic_DNA"/>
</dbReference>
<dbReference type="CDD" id="cd17502">
    <property type="entry name" value="MFS_Azr1_MDR_like"/>
    <property type="match status" value="1"/>
</dbReference>
<dbReference type="FunFam" id="1.20.1720.10:FF:000004">
    <property type="entry name" value="EmrB/QacA family drug resistance transporter"/>
    <property type="match status" value="1"/>
</dbReference>